<organism evidence="3 4">
    <name type="scientific">Pagothenia borchgrevinki</name>
    <name type="common">Bald rockcod</name>
    <name type="synonym">Trematomus borchgrevinki</name>
    <dbReference type="NCBI Taxonomy" id="8213"/>
    <lineage>
        <taxon>Eukaryota</taxon>
        <taxon>Metazoa</taxon>
        <taxon>Chordata</taxon>
        <taxon>Craniata</taxon>
        <taxon>Vertebrata</taxon>
        <taxon>Euteleostomi</taxon>
        <taxon>Actinopterygii</taxon>
        <taxon>Neopterygii</taxon>
        <taxon>Teleostei</taxon>
        <taxon>Neoteleostei</taxon>
        <taxon>Acanthomorphata</taxon>
        <taxon>Eupercaria</taxon>
        <taxon>Perciformes</taxon>
        <taxon>Notothenioidei</taxon>
        <taxon>Nototheniidae</taxon>
        <taxon>Pagothenia</taxon>
    </lineage>
</organism>
<gene>
    <name evidence="3" type="ORF">OYC64_022090</name>
</gene>
<evidence type="ECO:0000313" key="3">
    <source>
        <dbReference type="EMBL" id="KAL3067654.1"/>
    </source>
</evidence>
<comment type="caution">
    <text evidence="3">The sequence shown here is derived from an EMBL/GenBank/DDBJ whole genome shotgun (WGS) entry which is preliminary data.</text>
</comment>
<dbReference type="Proteomes" id="UP001619887">
    <property type="component" value="Unassembled WGS sequence"/>
</dbReference>
<name>A0ABD2HMB6_PAGBO</name>
<sequence>MAAVWMLLCVLTVCLARDLSPNEISLKKAFALFQSMESMLDQDAREVQLETNDVEAEASGHQNPEQKPQSVNETTNVQNQVVTRDNGTAGGVQNRVVIRGNSTAGRDLKWVIIGGDSTTEDVQNRVVIRGNAKAGGVQNLVIIKDKAKTGGRPEPDRH</sequence>
<evidence type="ECO:0000313" key="4">
    <source>
        <dbReference type="Proteomes" id="UP001619887"/>
    </source>
</evidence>
<keyword evidence="2" id="KW-0732">Signal</keyword>
<evidence type="ECO:0000256" key="1">
    <source>
        <dbReference type="SAM" id="MobiDB-lite"/>
    </source>
</evidence>
<accession>A0ABD2HMB6</accession>
<dbReference type="EMBL" id="JBIYXZ010001523">
    <property type="protein sequence ID" value="KAL3067654.1"/>
    <property type="molecule type" value="Genomic_DNA"/>
</dbReference>
<keyword evidence="4" id="KW-1185">Reference proteome</keyword>
<feature type="chain" id="PRO_5044764980" evidence="2">
    <location>
        <begin position="17"/>
        <end position="158"/>
    </location>
</feature>
<evidence type="ECO:0000256" key="2">
    <source>
        <dbReference type="SAM" id="SignalP"/>
    </source>
</evidence>
<protein>
    <submittedName>
        <fullName evidence="3">Uncharacterized protein</fullName>
    </submittedName>
</protein>
<feature type="region of interest" description="Disordered" evidence="1">
    <location>
        <begin position="53"/>
        <end position="73"/>
    </location>
</feature>
<reference evidence="3 4" key="2">
    <citation type="journal article" date="2024" name="G3 (Bethesda)">
        <title>The genome of the cryopelagic Antarctic bald notothen, Trematomus borchgrevinki.</title>
        <authorList>
            <person name="Rayamajhi N."/>
            <person name="Rivera-Colon A.G."/>
            <person name="Minhas B.F."/>
            <person name="Cheng C.C."/>
            <person name="Catchen J.M."/>
        </authorList>
    </citation>
    <scope>NUCLEOTIDE SEQUENCE [LARGE SCALE GENOMIC DNA]</scope>
    <source>
        <strain evidence="3">AGRC-2024</strain>
    </source>
</reference>
<reference evidence="3 4" key="1">
    <citation type="journal article" date="2022" name="G3 (Bethesda)">
        <title>Evaluating Illumina-, Nanopore-, and PacBio-based genome assembly strategies with the bald notothen, Trematomus borchgrevinki.</title>
        <authorList>
            <person name="Rayamajhi N."/>
            <person name="Cheng C.C."/>
            <person name="Catchen J.M."/>
        </authorList>
    </citation>
    <scope>NUCLEOTIDE SEQUENCE [LARGE SCALE GENOMIC DNA]</scope>
    <source>
        <strain evidence="3">AGRC-2024</strain>
    </source>
</reference>
<dbReference type="AlphaFoldDB" id="A0ABD2HMB6"/>
<proteinExistence type="predicted"/>
<feature type="signal peptide" evidence="2">
    <location>
        <begin position="1"/>
        <end position="16"/>
    </location>
</feature>